<dbReference type="Proteomes" id="UP000585258">
    <property type="component" value="Unassembled WGS sequence"/>
</dbReference>
<dbReference type="EMBL" id="JACKWY010000001">
    <property type="protein sequence ID" value="MBB6713435.1"/>
    <property type="molecule type" value="Genomic_DNA"/>
</dbReference>
<name>A0A7X0S9G2_9CLOT</name>
<accession>A0A7X0S9G2</accession>
<dbReference type="InterPro" id="IPR025062">
    <property type="entry name" value="DUF4003"/>
</dbReference>
<gene>
    <name evidence="1" type="ORF">H7E68_01645</name>
</gene>
<evidence type="ECO:0000313" key="1">
    <source>
        <dbReference type="EMBL" id="MBB6713435.1"/>
    </source>
</evidence>
<dbReference type="RefSeq" id="WP_185163254.1">
    <property type="nucleotide sequence ID" value="NZ_JACKWY010000001.1"/>
</dbReference>
<dbReference type="AlphaFoldDB" id="A0A7X0S9G2"/>
<evidence type="ECO:0000313" key="2">
    <source>
        <dbReference type="Proteomes" id="UP000585258"/>
    </source>
</evidence>
<proteinExistence type="predicted"/>
<organism evidence="1 2">
    <name type="scientific">Clostridium gasigenes</name>
    <dbReference type="NCBI Taxonomy" id="94869"/>
    <lineage>
        <taxon>Bacteria</taxon>
        <taxon>Bacillati</taxon>
        <taxon>Bacillota</taxon>
        <taxon>Clostridia</taxon>
        <taxon>Eubacteriales</taxon>
        <taxon>Clostridiaceae</taxon>
        <taxon>Clostridium</taxon>
    </lineage>
</organism>
<sequence length="327" mass="36403">MLNRKLDLMILNSEKIENVDGTFAMGMFKKSNALTLTMKNAEINVSNVNNARNIIKDKTSLISNFRSYNLLTTAVNLSLFDNPNEAFDEILDIYNKLKKQFFQSAYLVLVAHYLYTNKHKLPIDESIIKTKEAYDRMKTNHYFLTSSDDVMASAMIATNSNNLEKTFEEIEECYKILNNNGYFKGNNLQALSNILCFAEGTPKEKCNKVILFDKELRNINMPLKGYALPILGIAILVTDDYKELALAIKETDDELKKHKGFGSMSLGYATRCMISASITCSTYLENTSEVNNTFTETTKNAVINIIIAMQIAASAAAAGAAAGASSS</sequence>
<comment type="caution">
    <text evidence="1">The sequence shown here is derived from an EMBL/GenBank/DDBJ whole genome shotgun (WGS) entry which is preliminary data.</text>
</comment>
<reference evidence="1 2" key="1">
    <citation type="submission" date="2020-08" db="EMBL/GenBank/DDBJ databases">
        <title>Clostridia isolated from Swiss meat.</title>
        <authorList>
            <person name="Wambui J."/>
            <person name="Stevens M.J.A."/>
            <person name="Stephan R."/>
        </authorList>
    </citation>
    <scope>NUCLEOTIDE SEQUENCE [LARGE SCALE GENOMIC DNA]</scope>
    <source>
        <strain evidence="1 2">CM001</strain>
    </source>
</reference>
<dbReference type="Pfam" id="PF13170">
    <property type="entry name" value="DUF4003"/>
    <property type="match status" value="1"/>
</dbReference>
<protein>
    <submittedName>
        <fullName evidence="1">DUF4003 family protein</fullName>
    </submittedName>
</protein>